<reference evidence="3" key="1">
    <citation type="submission" date="2019-08" db="EMBL/GenBank/DDBJ databases">
        <title>Seonamhaeicola sediminis sp. nov., isolated from marine sediment.</title>
        <authorList>
            <person name="Cao W.R."/>
        </authorList>
    </citation>
    <scope>NUCLEOTIDE SEQUENCE [LARGE SCALE GENOMIC DNA]</scope>
    <source>
        <strain evidence="3">Gy8</strain>
    </source>
</reference>
<evidence type="ECO:0000313" key="3">
    <source>
        <dbReference type="Proteomes" id="UP000321790"/>
    </source>
</evidence>
<keyword evidence="3" id="KW-1185">Reference proteome</keyword>
<proteinExistence type="predicted"/>
<comment type="caution">
    <text evidence="2">The sequence shown here is derived from an EMBL/GenBank/DDBJ whole genome shotgun (WGS) entry which is preliminary data.</text>
</comment>
<dbReference type="PROSITE" id="PS51257">
    <property type="entry name" value="PROKAR_LIPOPROTEIN"/>
    <property type="match status" value="1"/>
</dbReference>
<dbReference type="EMBL" id="VOSC01000012">
    <property type="protein sequence ID" value="TXE13204.1"/>
    <property type="molecule type" value="Genomic_DNA"/>
</dbReference>
<organism evidence="2 3">
    <name type="scientific">Seonamhaeicola algicola</name>
    <dbReference type="NCBI Taxonomy" id="1719036"/>
    <lineage>
        <taxon>Bacteria</taxon>
        <taxon>Pseudomonadati</taxon>
        <taxon>Bacteroidota</taxon>
        <taxon>Flavobacteriia</taxon>
        <taxon>Flavobacteriales</taxon>
        <taxon>Flavobacteriaceae</taxon>
    </lineage>
</organism>
<evidence type="ECO:0000313" key="2">
    <source>
        <dbReference type="EMBL" id="TXE13204.1"/>
    </source>
</evidence>
<dbReference type="Pfam" id="PF20243">
    <property type="entry name" value="MbnP"/>
    <property type="match status" value="1"/>
</dbReference>
<evidence type="ECO:0000259" key="1">
    <source>
        <dbReference type="Pfam" id="PF20243"/>
    </source>
</evidence>
<dbReference type="InterPro" id="IPR046863">
    <property type="entry name" value="MbnP-like_dom"/>
</dbReference>
<gene>
    <name evidence="2" type="ORF">FUA26_05265</name>
</gene>
<feature type="domain" description="Copper-binding protein MbnP-like" evidence="1">
    <location>
        <begin position="27"/>
        <end position="226"/>
    </location>
</feature>
<dbReference type="OrthoDB" id="1422031at2"/>
<name>A0A5C7AYJ5_9FLAO</name>
<protein>
    <recommendedName>
        <fullName evidence="1">Copper-binding protein MbnP-like domain-containing protein</fullName>
    </recommendedName>
</protein>
<dbReference type="RefSeq" id="WP_147132527.1">
    <property type="nucleotide sequence ID" value="NZ_VOSC01000012.1"/>
</dbReference>
<accession>A0A5C7AYJ5</accession>
<sequence>MKKIIFTLLIILTVLSCTDSEETIESKNITLNFSHTWDGVPVTNADFNTFKFTTKNGEQLKIERLRYVISDVTLETSNGELIVINAHNLVDVTNNKNLTFAPTAPILTGNYNNMSFIFGFKNEKNISAAYEDLNTAIFGVPEMLGGGYHYMQLDGKFKNESDETIGYNFHAIRAVDASGDTPTFPKDTFIKVNLGPVSISDNTTFNIEMNIAEWFKNPHTWNLNQLHQTLMPNTNAQIMMFDNGQSVFNLKSIN</sequence>
<dbReference type="AlphaFoldDB" id="A0A5C7AYJ5"/>
<dbReference type="Proteomes" id="UP000321790">
    <property type="component" value="Unassembled WGS sequence"/>
</dbReference>